<keyword evidence="2" id="KW-1185">Reference proteome</keyword>
<gene>
    <name evidence="1" type="ORF">B7C62_11575</name>
</gene>
<proteinExistence type="predicted"/>
<dbReference type="AlphaFoldDB" id="A0ABC8BR07"/>
<protein>
    <submittedName>
        <fullName evidence="1">Uncharacterized protein</fullName>
    </submittedName>
</protein>
<organism evidence="1 2">
    <name type="scientific">Kitasatospora albolonga</name>
    <dbReference type="NCBI Taxonomy" id="68173"/>
    <lineage>
        <taxon>Bacteria</taxon>
        <taxon>Bacillati</taxon>
        <taxon>Actinomycetota</taxon>
        <taxon>Actinomycetes</taxon>
        <taxon>Kitasatosporales</taxon>
        <taxon>Streptomycetaceae</taxon>
        <taxon>Kitasatospora</taxon>
    </lineage>
</organism>
<name>A0ABC8BR07_9ACTN</name>
<reference evidence="1 2" key="1">
    <citation type="submission" date="2017-04" db="EMBL/GenBank/DDBJ databases">
        <title>The complete genome sequence of Streptomyces albolongus YIM 101047, the producer of novel bafilomycins and novel odoriferous sesquiterpenoids.</title>
        <authorList>
            <person name="Yin M."/>
            <person name="Jiang Y."/>
        </authorList>
    </citation>
    <scope>NUCLEOTIDE SEQUENCE [LARGE SCALE GENOMIC DNA]</scope>
    <source>
        <strain evidence="1 2">YIM 101047</strain>
    </source>
</reference>
<sequence>MGSFLRGRFRFRALRLRVLGLPALCVLCLPALCVCGLCGLCVCGLCWCAVRGPAGAWEPGG</sequence>
<evidence type="ECO:0000313" key="2">
    <source>
        <dbReference type="Proteomes" id="UP000192251"/>
    </source>
</evidence>
<dbReference type="KEGG" id="kab:B7C62_11575"/>
<evidence type="ECO:0000313" key="1">
    <source>
        <dbReference type="EMBL" id="ARF72844.1"/>
    </source>
</evidence>
<dbReference type="Proteomes" id="UP000192251">
    <property type="component" value="Chromosome"/>
</dbReference>
<accession>A0ABC8BR07</accession>
<dbReference type="EMBL" id="CP020563">
    <property type="protein sequence ID" value="ARF72844.1"/>
    <property type="molecule type" value="Genomic_DNA"/>
</dbReference>